<reference evidence="2 3" key="1">
    <citation type="journal article" date="2013" name="Proc. Natl. Acad. Sci. U.S.A.">
        <title>The king cobra genome reveals dynamic gene evolution and adaptation in the snake venom system.</title>
        <authorList>
            <person name="Vonk F.J."/>
            <person name="Casewell N.R."/>
            <person name="Henkel C.V."/>
            <person name="Heimberg A.M."/>
            <person name="Jansen H.J."/>
            <person name="McCleary R.J."/>
            <person name="Kerkkamp H.M."/>
            <person name="Vos R.A."/>
            <person name="Guerreiro I."/>
            <person name="Calvete J.J."/>
            <person name="Wuster W."/>
            <person name="Woods A.E."/>
            <person name="Logan J.M."/>
            <person name="Harrison R.A."/>
            <person name="Castoe T.A."/>
            <person name="de Koning A.P."/>
            <person name="Pollock D.D."/>
            <person name="Yandell M."/>
            <person name="Calderon D."/>
            <person name="Renjifo C."/>
            <person name="Currier R.B."/>
            <person name="Salgado D."/>
            <person name="Pla D."/>
            <person name="Sanz L."/>
            <person name="Hyder A.S."/>
            <person name="Ribeiro J.M."/>
            <person name="Arntzen J.W."/>
            <person name="van den Thillart G.E."/>
            <person name="Boetzer M."/>
            <person name="Pirovano W."/>
            <person name="Dirks R.P."/>
            <person name="Spaink H.P."/>
            <person name="Duboule D."/>
            <person name="McGlinn E."/>
            <person name="Kini R.M."/>
            <person name="Richardson M.K."/>
        </authorList>
    </citation>
    <scope>NUCLEOTIDE SEQUENCE</scope>
    <source>
        <tissue evidence="2">Blood</tissue>
    </source>
</reference>
<keyword evidence="3" id="KW-1185">Reference proteome</keyword>
<evidence type="ECO:0000313" key="2">
    <source>
        <dbReference type="EMBL" id="ETE65862.1"/>
    </source>
</evidence>
<gene>
    <name evidence="2" type="ORF">L345_08360</name>
</gene>
<feature type="region of interest" description="Disordered" evidence="1">
    <location>
        <begin position="88"/>
        <end position="108"/>
    </location>
</feature>
<evidence type="ECO:0000256" key="1">
    <source>
        <dbReference type="SAM" id="MobiDB-lite"/>
    </source>
</evidence>
<organism evidence="2 3">
    <name type="scientific">Ophiophagus hannah</name>
    <name type="common">King cobra</name>
    <name type="synonym">Naja hannah</name>
    <dbReference type="NCBI Taxonomy" id="8665"/>
    <lineage>
        <taxon>Eukaryota</taxon>
        <taxon>Metazoa</taxon>
        <taxon>Chordata</taxon>
        <taxon>Craniata</taxon>
        <taxon>Vertebrata</taxon>
        <taxon>Euteleostomi</taxon>
        <taxon>Lepidosauria</taxon>
        <taxon>Squamata</taxon>
        <taxon>Bifurcata</taxon>
        <taxon>Unidentata</taxon>
        <taxon>Episquamata</taxon>
        <taxon>Toxicofera</taxon>
        <taxon>Serpentes</taxon>
        <taxon>Colubroidea</taxon>
        <taxon>Elapidae</taxon>
        <taxon>Elapinae</taxon>
        <taxon>Ophiophagus</taxon>
    </lineage>
</organism>
<proteinExistence type="predicted"/>
<name>V8NWB9_OPHHA</name>
<dbReference type="AlphaFoldDB" id="V8NWB9"/>
<accession>V8NWB9</accession>
<sequence length="196" mass="22502">MCLQTGIILMHSVHLQKEAQPEGTNTWNRASSEHPLLEENIGLDLAVSSLRVNLIPFPPWTSNEKRKEGRKEGRKEIIQYWKEKEKEGEDGDWKNKDKNVQEDKRKLEGRNENGQMQTYMDCSGQLTLSGLGLDEGFDEQVCGLCVEREGVAQGLQIWAFLQEGFFKTNSSCMEVLLQMGKKKGWEKQEIQLKYPP</sequence>
<comment type="caution">
    <text evidence="2">The sequence shown here is derived from an EMBL/GenBank/DDBJ whole genome shotgun (WGS) entry which is preliminary data.</text>
</comment>
<protein>
    <submittedName>
        <fullName evidence="2">Uncharacterized protein</fullName>
    </submittedName>
</protein>
<feature type="non-terminal residue" evidence="2">
    <location>
        <position position="196"/>
    </location>
</feature>
<evidence type="ECO:0000313" key="3">
    <source>
        <dbReference type="Proteomes" id="UP000018936"/>
    </source>
</evidence>
<dbReference type="Proteomes" id="UP000018936">
    <property type="component" value="Unassembled WGS sequence"/>
</dbReference>
<feature type="non-terminal residue" evidence="2">
    <location>
        <position position="1"/>
    </location>
</feature>
<dbReference type="EMBL" id="AZIM01001743">
    <property type="protein sequence ID" value="ETE65862.1"/>
    <property type="molecule type" value="Genomic_DNA"/>
</dbReference>